<organism evidence="2 3">
    <name type="scientific">Bacillus fungorum</name>
    <dbReference type="NCBI Taxonomy" id="2039284"/>
    <lineage>
        <taxon>Bacteria</taxon>
        <taxon>Bacillati</taxon>
        <taxon>Bacillota</taxon>
        <taxon>Bacilli</taxon>
        <taxon>Bacillales</taxon>
        <taxon>Bacillaceae</taxon>
        <taxon>Bacillus</taxon>
    </lineage>
</organism>
<dbReference type="AlphaFoldDB" id="A0A2G6Q805"/>
<sequence length="62" mass="7351">MRNKYEGFCYRCGKKVGVREGHFERFQGGWRLQHATCAIEHRKLRENNKKRSPDKGGEQDAR</sequence>
<comment type="caution">
    <text evidence="2">The sequence shown here is derived from an EMBL/GenBank/DDBJ whole genome shotgun (WGS) entry which is preliminary data.</text>
</comment>
<feature type="region of interest" description="Disordered" evidence="1">
    <location>
        <begin position="41"/>
        <end position="62"/>
    </location>
</feature>
<dbReference type="Proteomes" id="UP000228484">
    <property type="component" value="Unassembled WGS sequence"/>
</dbReference>
<dbReference type="RefSeq" id="WP_099685898.1">
    <property type="nucleotide sequence ID" value="NZ_NWUW01000024.1"/>
</dbReference>
<gene>
    <name evidence="2" type="ORF">CO726_23920</name>
</gene>
<accession>A0A2G6Q805</accession>
<dbReference type="EMBL" id="NWUW01000024">
    <property type="protein sequence ID" value="PIE92885.1"/>
    <property type="molecule type" value="Genomic_DNA"/>
</dbReference>
<evidence type="ECO:0000313" key="2">
    <source>
        <dbReference type="EMBL" id="PIE92885.1"/>
    </source>
</evidence>
<protein>
    <recommendedName>
        <fullName evidence="4">HNH endonuclease</fullName>
    </recommendedName>
</protein>
<proteinExistence type="predicted"/>
<reference evidence="2 3" key="1">
    <citation type="submission" date="2017-09" db="EMBL/GenBank/DDBJ databases">
        <title>Biocontrol bacteria screening and application from spent mushroom substrate.</title>
        <authorList>
            <person name="Sun X."/>
        </authorList>
    </citation>
    <scope>NUCLEOTIDE SEQUENCE [LARGE SCALE GENOMIC DNA]</scope>
    <source>
        <strain evidence="2 3">100374</strain>
    </source>
</reference>
<evidence type="ECO:0000313" key="3">
    <source>
        <dbReference type="Proteomes" id="UP000228484"/>
    </source>
</evidence>
<evidence type="ECO:0008006" key="4">
    <source>
        <dbReference type="Google" id="ProtNLM"/>
    </source>
</evidence>
<evidence type="ECO:0000256" key="1">
    <source>
        <dbReference type="SAM" id="MobiDB-lite"/>
    </source>
</evidence>
<keyword evidence="3" id="KW-1185">Reference proteome</keyword>
<name>A0A2G6Q805_9BACI</name>